<protein>
    <recommendedName>
        <fullName evidence="2">Phospholipid scramblase</fullName>
    </recommendedName>
</protein>
<keyword evidence="2" id="KW-0106">Calcium</keyword>
<feature type="compositionally biased region" description="Pro residues" evidence="3">
    <location>
        <begin position="15"/>
        <end position="37"/>
    </location>
</feature>
<dbReference type="GO" id="GO:0005886">
    <property type="term" value="C:plasma membrane"/>
    <property type="evidence" value="ECO:0007669"/>
    <property type="project" value="TreeGrafter"/>
</dbReference>
<dbReference type="SUPFAM" id="SSF54518">
    <property type="entry name" value="Tubby C-terminal domain-like"/>
    <property type="match status" value="1"/>
</dbReference>
<evidence type="ECO:0000313" key="5">
    <source>
        <dbReference type="Proteomes" id="UP000594260"/>
    </source>
</evidence>
<dbReference type="PANTHER" id="PTHR23248:SF9">
    <property type="entry name" value="PHOSPHOLIPID SCRAMBLASE"/>
    <property type="match status" value="1"/>
</dbReference>
<evidence type="ECO:0000313" key="4">
    <source>
        <dbReference type="EnsemblMetazoa" id="XP_022667710"/>
    </source>
</evidence>
<comment type="similarity">
    <text evidence="1 2">Belongs to the phospholipid scramblase family.</text>
</comment>
<dbReference type="RefSeq" id="XP_022667710.1">
    <property type="nucleotide sequence ID" value="XM_022811975.1"/>
</dbReference>
<accession>A0A7M7KJ24</accession>
<comment type="function">
    <text evidence="2">May mediate accelerated ATP-independent bidirectional transbilayer migration of phospholipids upon binding calcium ions that results in a loss of phospholipid asymmetry in the plasma membrane.</text>
</comment>
<dbReference type="InterPro" id="IPR025659">
    <property type="entry name" value="Tubby-like_C"/>
</dbReference>
<evidence type="ECO:0000256" key="1">
    <source>
        <dbReference type="ARBA" id="ARBA00005350"/>
    </source>
</evidence>
<dbReference type="Proteomes" id="UP000594260">
    <property type="component" value="Unplaced"/>
</dbReference>
<dbReference type="Pfam" id="PF03803">
    <property type="entry name" value="Scramblase"/>
    <property type="match status" value="1"/>
</dbReference>
<dbReference type="EnsemblMetazoa" id="XM_022811975">
    <property type="protein sequence ID" value="XP_022667710"/>
    <property type="gene ID" value="LOC111253073"/>
</dbReference>
<dbReference type="KEGG" id="vde:111253073"/>
<feature type="region of interest" description="Disordered" evidence="3">
    <location>
        <begin position="1"/>
        <end position="80"/>
    </location>
</feature>
<organism evidence="4 5">
    <name type="scientific">Varroa destructor</name>
    <name type="common">Honeybee mite</name>
    <dbReference type="NCBI Taxonomy" id="109461"/>
    <lineage>
        <taxon>Eukaryota</taxon>
        <taxon>Metazoa</taxon>
        <taxon>Ecdysozoa</taxon>
        <taxon>Arthropoda</taxon>
        <taxon>Chelicerata</taxon>
        <taxon>Arachnida</taxon>
        <taxon>Acari</taxon>
        <taxon>Parasitiformes</taxon>
        <taxon>Mesostigmata</taxon>
        <taxon>Gamasina</taxon>
        <taxon>Dermanyssoidea</taxon>
        <taxon>Varroidae</taxon>
        <taxon>Varroa</taxon>
    </lineage>
</organism>
<name>A0A7M7KJ24_VARDE</name>
<keyword evidence="5" id="KW-1185">Reference proteome</keyword>
<dbReference type="PANTHER" id="PTHR23248">
    <property type="entry name" value="PHOSPHOLIPID SCRAMBLASE-RELATED"/>
    <property type="match status" value="1"/>
</dbReference>
<evidence type="ECO:0000256" key="3">
    <source>
        <dbReference type="SAM" id="MobiDB-lite"/>
    </source>
</evidence>
<dbReference type="AlphaFoldDB" id="A0A7M7KJ24"/>
<comment type="cofactor">
    <cofactor evidence="2">
        <name>Ca(2+)</name>
        <dbReference type="ChEBI" id="CHEBI:29108"/>
    </cofactor>
</comment>
<dbReference type="FunCoup" id="A0A7M7KJ24">
    <property type="interactions" value="246"/>
</dbReference>
<dbReference type="InterPro" id="IPR005552">
    <property type="entry name" value="Scramblase"/>
</dbReference>
<proteinExistence type="inferred from homology"/>
<dbReference type="InParanoid" id="A0A7M7KJ24"/>
<dbReference type="OrthoDB" id="191150at2759"/>
<evidence type="ECO:0000256" key="2">
    <source>
        <dbReference type="RuleBase" id="RU363116"/>
    </source>
</evidence>
<keyword evidence="2" id="KW-0449">Lipoprotein</keyword>
<dbReference type="OMA" id="CLARPIM"/>
<dbReference type="CTD" id="326186"/>
<dbReference type="GeneID" id="111253073"/>
<dbReference type="GO" id="GO:0017128">
    <property type="term" value="F:phospholipid scramblase activity"/>
    <property type="evidence" value="ECO:0007669"/>
    <property type="project" value="InterPro"/>
</dbReference>
<sequence>MSYNQYVSGAGYPQPGAPPQETAPPYPEPSGPAPLPYSAPQGGPNYPPSQGMPYPLPGGSAPGYSPYQQGPVTYPPSSVGPGYSSPVQPGFVLPAPVVQQPGPMIPGSMSGVPPGLEYLTAVDQLIIKQKVELLEAVVGFETNNKYSIKNSMGQKVYEATEKNDCCTRMICGSVRSFDMKIKNLQGNEVMHLYRPLRCTSCFCPCFLQEIEVQAPPGIVIGSVRQEWSILFPKFTVRDAQDNVIFRIEGPLCTASICGDVEFEVISAQTGQNVGKISKQWSGLLREAFTDSDNFGISFPLDLHVHVKASLMAAAFLIDFMFFEKSNNKEEDRPGMFD</sequence>
<reference evidence="4" key="1">
    <citation type="submission" date="2021-01" db="UniProtKB">
        <authorList>
            <consortium name="EnsemblMetazoa"/>
        </authorList>
    </citation>
    <scope>IDENTIFICATION</scope>
</reference>
<keyword evidence="2" id="KW-0564">Palmitate</keyword>